<comment type="caution">
    <text evidence="1">The sequence shown here is derived from an EMBL/GenBank/DDBJ whole genome shotgun (WGS) entry which is preliminary data.</text>
</comment>
<accession>F7L1F9</accession>
<sequence length="152" mass="18042">MEMMKSKLKLKRENNIFSVVVEDYTRYIKDFPIVIPAGFRTDGASIPLVLRPFFERYGKNTEAAVVHDYLYSKFNDTGINRELADKIFLFILKENGVSWRVRKMMYKAVRMCGEVFWEKKLKNEGYKNQAIIDKTEEAKLYYSEWEKKLGKL</sequence>
<protein>
    <recommendedName>
        <fullName evidence="3">DUF1353 domain-containing protein</fullName>
    </recommendedName>
</protein>
<gene>
    <name evidence="1" type="ORF">HMPREF0401_01681</name>
</gene>
<proteinExistence type="predicted"/>
<name>F7L1F9_9FUSO</name>
<reference evidence="1" key="1">
    <citation type="submission" date="2011-05" db="EMBL/GenBank/DDBJ databases">
        <title>The Genome Sequence of Fusobacterium sp. 11_3_2.</title>
        <authorList>
            <consortium name="The Broad Institute Genome Sequencing Platform"/>
            <person name="Earl A."/>
            <person name="Ward D."/>
            <person name="Feldgarden M."/>
            <person name="Gevers D."/>
            <person name="Sibley C.D."/>
            <person name="White A.P."/>
            <person name="Crowley S."/>
            <person name="Surette M."/>
            <person name="Strauss J.C."/>
            <person name="Ambrose C.E."/>
            <person name="Allen-Vercoe E."/>
            <person name="Young S.K."/>
            <person name="Zeng Q."/>
            <person name="Gargeya S."/>
            <person name="Fitzgerald M."/>
            <person name="Haas B."/>
            <person name="Abouelleil A."/>
            <person name="Alvarado L."/>
            <person name="Arachchi H.M."/>
            <person name="Berlin A."/>
            <person name="Brown A."/>
            <person name="Chapman S.B."/>
            <person name="Chen Z."/>
            <person name="Dunbar C."/>
            <person name="Freedman E."/>
            <person name="Gearin G."/>
            <person name="Gellesch M."/>
            <person name="Goldberg J."/>
            <person name="Griggs A."/>
            <person name="Gujja S."/>
            <person name="Heiman D."/>
            <person name="Howarth C."/>
            <person name="Larson L."/>
            <person name="Lui A."/>
            <person name="MacDonald P.J.P."/>
            <person name="Mehta T."/>
            <person name="Montmayeur A."/>
            <person name="Murphy C."/>
            <person name="Neiman D."/>
            <person name="Pearson M."/>
            <person name="Priest M."/>
            <person name="Roberts A."/>
            <person name="Saif S."/>
            <person name="Shea T."/>
            <person name="Shenoy N."/>
            <person name="Sisk P."/>
            <person name="Stolte C."/>
            <person name="Sykes S."/>
            <person name="Wortman J."/>
            <person name="Nusbaum C."/>
            <person name="Birren B."/>
        </authorList>
    </citation>
    <scope>NUCLEOTIDE SEQUENCE [LARGE SCALE GENOMIC DNA]</scope>
    <source>
        <strain evidence="1">11_3_2</strain>
    </source>
</reference>
<dbReference type="HOGENOM" id="CLU_128732_1_0_0"/>
<dbReference type="Proteomes" id="UP000004160">
    <property type="component" value="Unassembled WGS sequence"/>
</dbReference>
<dbReference type="AlphaFoldDB" id="F7L1F9"/>
<evidence type="ECO:0000313" key="1">
    <source>
        <dbReference type="EMBL" id="EGN66711.1"/>
    </source>
</evidence>
<dbReference type="PATRIC" id="fig|457403.8.peg.1701"/>
<organism evidence="1 2">
    <name type="scientific">Fusobacterium animalis 11_3_2</name>
    <dbReference type="NCBI Taxonomy" id="457403"/>
    <lineage>
        <taxon>Bacteria</taxon>
        <taxon>Fusobacteriati</taxon>
        <taxon>Fusobacteriota</taxon>
        <taxon>Fusobacteriia</taxon>
        <taxon>Fusobacteriales</taxon>
        <taxon>Fusobacteriaceae</taxon>
        <taxon>Fusobacterium</taxon>
    </lineage>
</organism>
<dbReference type="EMBL" id="ACUO01000022">
    <property type="protein sequence ID" value="EGN66711.1"/>
    <property type="molecule type" value="Genomic_DNA"/>
</dbReference>
<dbReference type="Pfam" id="PF07087">
    <property type="entry name" value="DUF1353"/>
    <property type="match status" value="1"/>
</dbReference>
<dbReference type="InterPro" id="IPR010767">
    <property type="entry name" value="Phage_CGC-2007_Cje0229"/>
</dbReference>
<evidence type="ECO:0008006" key="3">
    <source>
        <dbReference type="Google" id="ProtNLM"/>
    </source>
</evidence>
<keyword evidence="2" id="KW-1185">Reference proteome</keyword>
<evidence type="ECO:0000313" key="2">
    <source>
        <dbReference type="Proteomes" id="UP000004160"/>
    </source>
</evidence>